<name>A0A3M0KT91_HIRRU</name>
<proteinExistence type="predicted"/>
<evidence type="ECO:0000313" key="1">
    <source>
        <dbReference type="EMBL" id="RMC10357.1"/>
    </source>
</evidence>
<protein>
    <submittedName>
        <fullName evidence="1">Uncharacterized protein</fullName>
    </submittedName>
</protein>
<dbReference type="EMBL" id="QRBI01000112">
    <property type="protein sequence ID" value="RMC10357.1"/>
    <property type="molecule type" value="Genomic_DNA"/>
</dbReference>
<dbReference type="AlphaFoldDB" id="A0A3M0KT91"/>
<keyword evidence="2" id="KW-1185">Reference proteome</keyword>
<sequence>MRNPENSILPVAVDAVGSFAILCSGKGPVTGVSEEINNTPSAEEMTVRSSFTERHQALGNLRPEELHLPSARASLIHGGKAFKEIPAVVISQMNCLPCREDAAIQEAPA</sequence>
<gene>
    <name evidence="1" type="ORF">DUI87_13160</name>
</gene>
<accession>A0A3M0KT91</accession>
<evidence type="ECO:0000313" key="2">
    <source>
        <dbReference type="Proteomes" id="UP000269221"/>
    </source>
</evidence>
<organism evidence="1 2">
    <name type="scientific">Hirundo rustica rustica</name>
    <dbReference type="NCBI Taxonomy" id="333673"/>
    <lineage>
        <taxon>Eukaryota</taxon>
        <taxon>Metazoa</taxon>
        <taxon>Chordata</taxon>
        <taxon>Craniata</taxon>
        <taxon>Vertebrata</taxon>
        <taxon>Euteleostomi</taxon>
        <taxon>Archelosauria</taxon>
        <taxon>Archosauria</taxon>
        <taxon>Dinosauria</taxon>
        <taxon>Saurischia</taxon>
        <taxon>Theropoda</taxon>
        <taxon>Coelurosauria</taxon>
        <taxon>Aves</taxon>
        <taxon>Neognathae</taxon>
        <taxon>Neoaves</taxon>
        <taxon>Telluraves</taxon>
        <taxon>Australaves</taxon>
        <taxon>Passeriformes</taxon>
        <taxon>Sylvioidea</taxon>
        <taxon>Hirundinidae</taxon>
        <taxon>Hirundo</taxon>
    </lineage>
</organism>
<comment type="caution">
    <text evidence="1">The sequence shown here is derived from an EMBL/GenBank/DDBJ whole genome shotgun (WGS) entry which is preliminary data.</text>
</comment>
<dbReference type="Proteomes" id="UP000269221">
    <property type="component" value="Unassembled WGS sequence"/>
</dbReference>
<reference evidence="1 2" key="1">
    <citation type="submission" date="2018-07" db="EMBL/GenBank/DDBJ databases">
        <title>A high quality draft genome assembly of the barn swallow (H. rustica rustica).</title>
        <authorList>
            <person name="Formenti G."/>
            <person name="Chiara M."/>
            <person name="Poveda L."/>
            <person name="Francoijs K.-J."/>
            <person name="Bonisoli-Alquati A."/>
            <person name="Canova L."/>
            <person name="Gianfranceschi L."/>
            <person name="Horner D.S."/>
            <person name="Saino N."/>
        </authorList>
    </citation>
    <scope>NUCLEOTIDE SEQUENCE [LARGE SCALE GENOMIC DNA]</scope>
    <source>
        <strain evidence="1">Chelidonia</strain>
        <tissue evidence="1">Blood</tissue>
    </source>
</reference>